<evidence type="ECO:0000256" key="7">
    <source>
        <dbReference type="ARBA" id="ARBA00022989"/>
    </source>
</evidence>
<comment type="caution">
    <text evidence="12">The sequence shown here is derived from an EMBL/GenBank/DDBJ whole genome shotgun (WGS) entry which is preliminary data.</text>
</comment>
<dbReference type="GO" id="GO:0016887">
    <property type="term" value="F:ATP hydrolysis activity"/>
    <property type="evidence" value="ECO:0007669"/>
    <property type="project" value="InterPro"/>
</dbReference>
<evidence type="ECO:0000256" key="9">
    <source>
        <dbReference type="SAM" id="Phobius"/>
    </source>
</evidence>
<evidence type="ECO:0000313" key="12">
    <source>
        <dbReference type="EMBL" id="MCX5568248.1"/>
    </source>
</evidence>
<keyword evidence="6 12" id="KW-0067">ATP-binding</keyword>
<dbReference type="InterPro" id="IPR017871">
    <property type="entry name" value="ABC_transporter-like_CS"/>
</dbReference>
<evidence type="ECO:0000256" key="8">
    <source>
        <dbReference type="ARBA" id="ARBA00023136"/>
    </source>
</evidence>
<dbReference type="Pfam" id="PF00005">
    <property type="entry name" value="ABC_tran"/>
    <property type="match status" value="1"/>
</dbReference>
<evidence type="ECO:0000256" key="5">
    <source>
        <dbReference type="ARBA" id="ARBA00022741"/>
    </source>
</evidence>
<dbReference type="InterPro" id="IPR003439">
    <property type="entry name" value="ABC_transporter-like_ATP-bd"/>
</dbReference>
<evidence type="ECO:0000313" key="13">
    <source>
        <dbReference type="Proteomes" id="UP001144805"/>
    </source>
</evidence>
<sequence length="611" mass="67931">MFRYFEERIPATAHGMPGEPPDRLVAFYWFFIRQVRWYFVALLLAGLTVALLDATIPFFIGRLVTLLSQVSPAALVNEHWHVLAGMALFMLLVRPVAIFVQNLITNQIIASGFTNLIRWQSHWHVVRQSWSFFQHDFAGRIATRVMQTGVSVRDSAVSSINAVWYIAVYGTSALVLLGHNNPWLMLPTIVWFACYVTLLRIFVPRLKGRSVEMSEARSLITGRIVDSYTNIITVKLFGRAREEDDYVREAVDYHTSVFRGQLRLITLFGLALALNNAVLVVSTGAIAVRLWSIGLIEVGIVAMVLPLTWQIANIAGFVAQQVTAIFENIGAVQEGMMSIAKPLRLTDRPGAEELKVAKGGIVFDHINFNYGRSGGIIDDLSLTIKPGEKIGLVGRSGAGKSTLVNLLLRFFDLEGGRILIDGQDIARVTQESLREQISVVTQDTSLLHRSILDNIRYGQPHVTLNGVEEAARRAHAHEFIGNLEDWRGRTGYEAHVGERGIKLSGGQRQRIAIARVILKNAPILILDEATSALDSEVEAAIQEQFESLMADKTVIAIAHRLSTIARMDRLIILDKGRIIESGTHEELLALNGHYASLWRRQSGGFLAEEAA</sequence>
<dbReference type="Gene3D" id="1.20.1560.10">
    <property type="entry name" value="ABC transporter type 1, transmembrane domain"/>
    <property type="match status" value="1"/>
</dbReference>
<keyword evidence="8 9" id="KW-0472">Membrane</keyword>
<evidence type="ECO:0000259" key="10">
    <source>
        <dbReference type="PROSITE" id="PS50893"/>
    </source>
</evidence>
<dbReference type="FunFam" id="1.20.1560.10:FF:000070">
    <property type="entry name" value="Multidrug ABC transporter ATP-binding protein"/>
    <property type="match status" value="1"/>
</dbReference>
<dbReference type="InterPro" id="IPR039421">
    <property type="entry name" value="Type_1_exporter"/>
</dbReference>
<dbReference type="InterPro" id="IPR027417">
    <property type="entry name" value="P-loop_NTPase"/>
</dbReference>
<keyword evidence="3" id="KW-0813">Transport</keyword>
<dbReference type="SUPFAM" id="SSF52540">
    <property type="entry name" value="P-loop containing nucleoside triphosphate hydrolases"/>
    <property type="match status" value="1"/>
</dbReference>
<dbReference type="PANTHER" id="PTHR43394">
    <property type="entry name" value="ATP-DEPENDENT PERMEASE MDL1, MITOCHONDRIAL"/>
    <property type="match status" value="1"/>
</dbReference>
<feature type="domain" description="ABC transporter" evidence="10">
    <location>
        <begin position="361"/>
        <end position="600"/>
    </location>
</feature>
<dbReference type="RefSeq" id="WP_266337199.1">
    <property type="nucleotide sequence ID" value="NZ_JAPKNK010000001.1"/>
</dbReference>
<dbReference type="SMART" id="SM00382">
    <property type="entry name" value="AAA"/>
    <property type="match status" value="1"/>
</dbReference>
<dbReference type="FunFam" id="3.40.50.300:FF:000287">
    <property type="entry name" value="Multidrug ABC transporter ATP-binding protein"/>
    <property type="match status" value="1"/>
</dbReference>
<keyword evidence="5" id="KW-0547">Nucleotide-binding</keyword>
<comment type="subcellular location">
    <subcellularLocation>
        <location evidence="1">Cell membrane</location>
        <topology evidence="1">Multi-pass membrane protein</topology>
    </subcellularLocation>
</comment>
<feature type="transmembrane region" description="Helical" evidence="9">
    <location>
        <begin position="264"/>
        <end position="287"/>
    </location>
</feature>
<dbReference type="AlphaFoldDB" id="A0A9X3IJA5"/>
<dbReference type="PROSITE" id="PS00211">
    <property type="entry name" value="ABC_TRANSPORTER_1"/>
    <property type="match status" value="1"/>
</dbReference>
<protein>
    <submittedName>
        <fullName evidence="12">ABC transporter ATP-binding protein</fullName>
    </submittedName>
</protein>
<name>A0A9X3IJA5_9HYPH</name>
<dbReference type="GO" id="GO:0005886">
    <property type="term" value="C:plasma membrane"/>
    <property type="evidence" value="ECO:0007669"/>
    <property type="project" value="UniProtKB-SubCell"/>
</dbReference>
<evidence type="ECO:0000256" key="1">
    <source>
        <dbReference type="ARBA" id="ARBA00004651"/>
    </source>
</evidence>
<feature type="transmembrane region" description="Helical" evidence="9">
    <location>
        <begin position="183"/>
        <end position="203"/>
    </location>
</feature>
<feature type="transmembrane region" description="Helical" evidence="9">
    <location>
        <begin position="37"/>
        <end position="60"/>
    </location>
</feature>
<evidence type="ECO:0000256" key="4">
    <source>
        <dbReference type="ARBA" id="ARBA00022692"/>
    </source>
</evidence>
<dbReference type="Gene3D" id="3.40.50.300">
    <property type="entry name" value="P-loop containing nucleotide triphosphate hydrolases"/>
    <property type="match status" value="1"/>
</dbReference>
<dbReference type="Proteomes" id="UP001144805">
    <property type="component" value="Unassembled WGS sequence"/>
</dbReference>
<evidence type="ECO:0000256" key="6">
    <source>
        <dbReference type="ARBA" id="ARBA00022840"/>
    </source>
</evidence>
<dbReference type="InterPro" id="IPR011527">
    <property type="entry name" value="ABC1_TM_dom"/>
</dbReference>
<feature type="domain" description="ABC transmembrane type-1" evidence="11">
    <location>
        <begin position="40"/>
        <end position="327"/>
    </location>
</feature>
<dbReference type="InterPro" id="IPR036640">
    <property type="entry name" value="ABC1_TM_sf"/>
</dbReference>
<dbReference type="EMBL" id="JAPKNK010000001">
    <property type="protein sequence ID" value="MCX5568248.1"/>
    <property type="molecule type" value="Genomic_DNA"/>
</dbReference>
<reference evidence="12" key="1">
    <citation type="submission" date="2022-11" db="EMBL/GenBank/DDBJ databases">
        <title>Biodiversity and phylogenetic relationships of bacteria.</title>
        <authorList>
            <person name="Machado R.A.R."/>
            <person name="Bhat A."/>
            <person name="Loulou A."/>
            <person name="Kallel S."/>
        </authorList>
    </citation>
    <scope>NUCLEOTIDE SEQUENCE</scope>
    <source>
        <strain evidence="12">K-TC2</strain>
    </source>
</reference>
<dbReference type="GO" id="GO:0005524">
    <property type="term" value="F:ATP binding"/>
    <property type="evidence" value="ECO:0007669"/>
    <property type="project" value="UniProtKB-KW"/>
</dbReference>
<gene>
    <name evidence="12" type="ORF">OSH07_03480</name>
</gene>
<dbReference type="Pfam" id="PF00664">
    <property type="entry name" value="ABC_membrane"/>
    <property type="match status" value="1"/>
</dbReference>
<dbReference type="PROSITE" id="PS50929">
    <property type="entry name" value="ABC_TM1F"/>
    <property type="match status" value="1"/>
</dbReference>
<feature type="transmembrane region" description="Helical" evidence="9">
    <location>
        <begin position="156"/>
        <end position="177"/>
    </location>
</feature>
<feature type="transmembrane region" description="Helical" evidence="9">
    <location>
        <begin position="80"/>
        <end position="100"/>
    </location>
</feature>
<keyword evidence="13" id="KW-1185">Reference proteome</keyword>
<proteinExistence type="inferred from homology"/>
<comment type="similarity">
    <text evidence="2">Belongs to the ABC transporter superfamily.</text>
</comment>
<keyword evidence="7 9" id="KW-1133">Transmembrane helix</keyword>
<dbReference type="InterPro" id="IPR003593">
    <property type="entry name" value="AAA+_ATPase"/>
</dbReference>
<evidence type="ECO:0000259" key="11">
    <source>
        <dbReference type="PROSITE" id="PS50929"/>
    </source>
</evidence>
<evidence type="ECO:0000256" key="2">
    <source>
        <dbReference type="ARBA" id="ARBA00005417"/>
    </source>
</evidence>
<dbReference type="PROSITE" id="PS50893">
    <property type="entry name" value="ABC_TRANSPORTER_2"/>
    <property type="match status" value="1"/>
</dbReference>
<keyword evidence="4 9" id="KW-0812">Transmembrane</keyword>
<dbReference type="GO" id="GO:0015421">
    <property type="term" value="F:ABC-type oligopeptide transporter activity"/>
    <property type="evidence" value="ECO:0007669"/>
    <property type="project" value="TreeGrafter"/>
</dbReference>
<dbReference type="SUPFAM" id="SSF90123">
    <property type="entry name" value="ABC transporter transmembrane region"/>
    <property type="match status" value="1"/>
</dbReference>
<dbReference type="PANTHER" id="PTHR43394:SF1">
    <property type="entry name" value="ATP-BINDING CASSETTE SUB-FAMILY B MEMBER 10, MITOCHONDRIAL"/>
    <property type="match status" value="1"/>
</dbReference>
<accession>A0A9X3IJA5</accession>
<organism evidence="12 13">
    <name type="scientific">Kaistia nematophila</name>
    <dbReference type="NCBI Taxonomy" id="2994654"/>
    <lineage>
        <taxon>Bacteria</taxon>
        <taxon>Pseudomonadati</taxon>
        <taxon>Pseudomonadota</taxon>
        <taxon>Alphaproteobacteria</taxon>
        <taxon>Hyphomicrobiales</taxon>
        <taxon>Kaistiaceae</taxon>
        <taxon>Kaistia</taxon>
    </lineage>
</organism>
<evidence type="ECO:0000256" key="3">
    <source>
        <dbReference type="ARBA" id="ARBA00022448"/>
    </source>
</evidence>